<dbReference type="Gene3D" id="3.30.40.10">
    <property type="entry name" value="Zinc/RING finger domain, C3HC4 (zinc finger)"/>
    <property type="match status" value="1"/>
</dbReference>
<evidence type="ECO:0000256" key="3">
    <source>
        <dbReference type="ARBA" id="ARBA00022833"/>
    </source>
</evidence>
<dbReference type="Pfam" id="PF13639">
    <property type="entry name" value="zf-RING_2"/>
    <property type="match status" value="1"/>
</dbReference>
<dbReference type="SMART" id="SM00744">
    <property type="entry name" value="RINGv"/>
    <property type="match status" value="1"/>
</dbReference>
<evidence type="ECO:0000313" key="6">
    <source>
        <dbReference type="EMBL" id="CAL0333764.1"/>
    </source>
</evidence>
<dbReference type="GO" id="GO:0006511">
    <property type="term" value="P:ubiquitin-dependent protein catabolic process"/>
    <property type="evidence" value="ECO:0007669"/>
    <property type="project" value="TreeGrafter"/>
</dbReference>
<keyword evidence="1" id="KW-0479">Metal-binding</keyword>
<dbReference type="InterPro" id="IPR013083">
    <property type="entry name" value="Znf_RING/FYVE/PHD"/>
</dbReference>
<dbReference type="PANTHER" id="PTHR45931:SF16">
    <property type="entry name" value="RING_U-BOX SUPERFAMILY PROTEIN"/>
    <property type="match status" value="1"/>
</dbReference>
<evidence type="ECO:0000256" key="4">
    <source>
        <dbReference type="PROSITE-ProRule" id="PRU00175"/>
    </source>
</evidence>
<gene>
    <name evidence="6" type="ORF">LLUT_LOCUS34824</name>
</gene>
<dbReference type="GO" id="GO:0061630">
    <property type="term" value="F:ubiquitin protein ligase activity"/>
    <property type="evidence" value="ECO:0007669"/>
    <property type="project" value="TreeGrafter"/>
</dbReference>
<dbReference type="AlphaFoldDB" id="A0AAV1YLE3"/>
<dbReference type="InterPro" id="IPR011016">
    <property type="entry name" value="Znf_RING-CH"/>
</dbReference>
<dbReference type="InterPro" id="IPR051834">
    <property type="entry name" value="RING_finger_E3_ligase"/>
</dbReference>
<keyword evidence="3" id="KW-0862">Zinc</keyword>
<dbReference type="SMART" id="SM00184">
    <property type="entry name" value="RING"/>
    <property type="match status" value="1"/>
</dbReference>
<dbReference type="SUPFAM" id="SSF57850">
    <property type="entry name" value="RING/U-box"/>
    <property type="match status" value="1"/>
</dbReference>
<dbReference type="InterPro" id="IPR001841">
    <property type="entry name" value="Znf_RING"/>
</dbReference>
<evidence type="ECO:0000259" key="5">
    <source>
        <dbReference type="PROSITE" id="PS50089"/>
    </source>
</evidence>
<evidence type="ECO:0000313" key="7">
    <source>
        <dbReference type="Proteomes" id="UP001497480"/>
    </source>
</evidence>
<dbReference type="EMBL" id="CAXHTB010000025">
    <property type="protein sequence ID" value="CAL0333764.1"/>
    <property type="molecule type" value="Genomic_DNA"/>
</dbReference>
<keyword evidence="7" id="KW-1185">Reference proteome</keyword>
<keyword evidence="2 4" id="KW-0863">Zinc-finger</keyword>
<proteinExistence type="predicted"/>
<sequence>MANLSSNSNNNDGVSWMNTNPYMYHSNNNNDEVSWMNTTPYMNHGNNNNNNGGVLRVNPAPQDSIQNLERFTIEGRSDSSNASSVSICSICLDDLSIGSEATRMPCSHVYHNHCIVKWLKTCNTCPLCRSII</sequence>
<dbReference type="PROSITE" id="PS50089">
    <property type="entry name" value="ZF_RING_2"/>
    <property type="match status" value="1"/>
</dbReference>
<dbReference type="Proteomes" id="UP001497480">
    <property type="component" value="Unassembled WGS sequence"/>
</dbReference>
<evidence type="ECO:0000256" key="2">
    <source>
        <dbReference type="ARBA" id="ARBA00022771"/>
    </source>
</evidence>
<dbReference type="PANTHER" id="PTHR45931">
    <property type="entry name" value="SI:CH211-59O9.10"/>
    <property type="match status" value="1"/>
</dbReference>
<name>A0AAV1YLE3_LUPLU</name>
<dbReference type="GO" id="GO:0008270">
    <property type="term" value="F:zinc ion binding"/>
    <property type="evidence" value="ECO:0007669"/>
    <property type="project" value="UniProtKB-KW"/>
</dbReference>
<reference evidence="6 7" key="1">
    <citation type="submission" date="2024-03" db="EMBL/GenBank/DDBJ databases">
        <authorList>
            <person name="Martinez-Hernandez J."/>
        </authorList>
    </citation>
    <scope>NUCLEOTIDE SEQUENCE [LARGE SCALE GENOMIC DNA]</scope>
</reference>
<accession>A0AAV1YLE3</accession>
<evidence type="ECO:0000256" key="1">
    <source>
        <dbReference type="ARBA" id="ARBA00022723"/>
    </source>
</evidence>
<comment type="caution">
    <text evidence="6">The sequence shown here is derived from an EMBL/GenBank/DDBJ whole genome shotgun (WGS) entry which is preliminary data.</text>
</comment>
<feature type="domain" description="RING-type" evidence="5">
    <location>
        <begin position="88"/>
        <end position="129"/>
    </location>
</feature>
<dbReference type="CDD" id="cd16454">
    <property type="entry name" value="RING-H2_PA-TM-RING"/>
    <property type="match status" value="1"/>
</dbReference>
<protein>
    <recommendedName>
        <fullName evidence="5">RING-type domain-containing protein</fullName>
    </recommendedName>
</protein>
<dbReference type="GO" id="GO:0005634">
    <property type="term" value="C:nucleus"/>
    <property type="evidence" value="ECO:0007669"/>
    <property type="project" value="TreeGrafter"/>
</dbReference>
<organism evidence="6 7">
    <name type="scientific">Lupinus luteus</name>
    <name type="common">European yellow lupine</name>
    <dbReference type="NCBI Taxonomy" id="3873"/>
    <lineage>
        <taxon>Eukaryota</taxon>
        <taxon>Viridiplantae</taxon>
        <taxon>Streptophyta</taxon>
        <taxon>Embryophyta</taxon>
        <taxon>Tracheophyta</taxon>
        <taxon>Spermatophyta</taxon>
        <taxon>Magnoliopsida</taxon>
        <taxon>eudicotyledons</taxon>
        <taxon>Gunneridae</taxon>
        <taxon>Pentapetalae</taxon>
        <taxon>rosids</taxon>
        <taxon>fabids</taxon>
        <taxon>Fabales</taxon>
        <taxon>Fabaceae</taxon>
        <taxon>Papilionoideae</taxon>
        <taxon>50 kb inversion clade</taxon>
        <taxon>genistoids sensu lato</taxon>
        <taxon>core genistoids</taxon>
        <taxon>Genisteae</taxon>
        <taxon>Lupinus</taxon>
    </lineage>
</organism>